<dbReference type="GO" id="GO:0016829">
    <property type="term" value="F:lyase activity"/>
    <property type="evidence" value="ECO:0007669"/>
    <property type="project" value="UniProtKB-KW"/>
</dbReference>
<dbReference type="OrthoDB" id="149585at2"/>
<dbReference type="Pfam" id="PF07286">
    <property type="entry name" value="D-Glu_cyclase"/>
    <property type="match status" value="1"/>
</dbReference>
<comment type="caution">
    <text evidence="4">The sequence shown here is derived from an EMBL/GenBank/DDBJ whole genome shotgun (WGS) entry which is preliminary data.</text>
</comment>
<dbReference type="PANTHER" id="PTHR32022:SF10">
    <property type="entry name" value="D-GLUTAMATE CYCLASE, MITOCHONDRIAL"/>
    <property type="match status" value="1"/>
</dbReference>
<name>A0A545TGH4_9PROT</name>
<dbReference type="SUPFAM" id="SSF160920">
    <property type="entry name" value="PSTPO5379-like"/>
    <property type="match status" value="1"/>
</dbReference>
<dbReference type="PIRSF" id="PIRSF029755">
    <property type="entry name" value="UCP029755"/>
    <property type="match status" value="1"/>
</dbReference>
<dbReference type="RefSeq" id="WP_142898549.1">
    <property type="nucleotide sequence ID" value="NZ_ML660059.1"/>
</dbReference>
<keyword evidence="5" id="KW-1185">Reference proteome</keyword>
<dbReference type="InterPro" id="IPR038021">
    <property type="entry name" value="Putative_hydro-lyase"/>
</dbReference>
<dbReference type="Proteomes" id="UP000315252">
    <property type="component" value="Unassembled WGS sequence"/>
</dbReference>
<dbReference type="NCBIfam" id="NF003969">
    <property type="entry name" value="PRK05463.1"/>
    <property type="match status" value="1"/>
</dbReference>
<dbReference type="Gene3D" id="3.40.1640.10">
    <property type="entry name" value="PSTPO5379-like"/>
    <property type="match status" value="1"/>
</dbReference>
<keyword evidence="2 3" id="KW-0456">Lyase</keyword>
<dbReference type="FunFam" id="3.30.2040.10:FF:000001">
    <property type="entry name" value="D-glutamate cyclase, mitochondrial"/>
    <property type="match status" value="1"/>
</dbReference>
<sequence length="286" mass="31105">MAQQTIKGEAEYSSLLNQPLESVRDAIRAQAYRGHTAGLCSGNLQCNLVILPRALADDFQRFCETNPKPCPLVGVSEPGRPCFQDLGRNIDLRTDVPRYYIYKDGQRAGQSHDISDYWQDDSVAFAIGCSFTFEGALAAEGISLRHVELNRTVPMYRTNIMTKPVGNFSGPMVVSMRPMKQGDLQKVCEICARYPHSHGEPVHTGDPAAIGIGDIGAPDWGDAVPIAEDEVPVFWGCGVTSQVAIGNAKPALCITHAPGCMLITEINETSTMLKEQAVALEHETSL</sequence>
<dbReference type="InterPro" id="IPR009906">
    <property type="entry name" value="D-Glu_cyclase"/>
</dbReference>
<reference evidence="4 5" key="1">
    <citation type="submission" date="2019-06" db="EMBL/GenBank/DDBJ databases">
        <title>Whole genome sequence for Rhodospirillaceae sp. R148.</title>
        <authorList>
            <person name="Wang G."/>
        </authorList>
    </citation>
    <scope>NUCLEOTIDE SEQUENCE [LARGE SCALE GENOMIC DNA]</scope>
    <source>
        <strain evidence="4 5">R148</strain>
    </source>
</reference>
<evidence type="ECO:0000256" key="3">
    <source>
        <dbReference type="HAMAP-Rule" id="MF_01830"/>
    </source>
</evidence>
<comment type="similarity">
    <text evidence="1 3">Belongs to the D-glutamate cyclase family.</text>
</comment>
<evidence type="ECO:0000313" key="4">
    <source>
        <dbReference type="EMBL" id="TQV76286.1"/>
    </source>
</evidence>
<evidence type="ECO:0000256" key="2">
    <source>
        <dbReference type="ARBA" id="ARBA00023239"/>
    </source>
</evidence>
<gene>
    <name evidence="4" type="ORF">FKG95_21900</name>
</gene>
<organism evidence="4 5">
    <name type="scientific">Denitrobaculum tricleocarpae</name>
    <dbReference type="NCBI Taxonomy" id="2591009"/>
    <lineage>
        <taxon>Bacteria</taxon>
        <taxon>Pseudomonadati</taxon>
        <taxon>Pseudomonadota</taxon>
        <taxon>Alphaproteobacteria</taxon>
        <taxon>Rhodospirillales</taxon>
        <taxon>Rhodospirillaceae</taxon>
        <taxon>Denitrobaculum</taxon>
    </lineage>
</organism>
<protein>
    <recommendedName>
        <fullName evidence="3">Putative hydro-lyase FKG95_21900</fullName>
        <ecNumber evidence="3">4.2.1.-</ecNumber>
    </recommendedName>
</protein>
<dbReference type="PANTHER" id="PTHR32022">
    <property type="entry name" value="D-GLUTAMATE CYCLASE, MITOCHONDRIAL"/>
    <property type="match status" value="1"/>
</dbReference>
<dbReference type="Gene3D" id="3.30.2040.10">
    <property type="entry name" value="PSTPO5379-like domain"/>
    <property type="match status" value="1"/>
</dbReference>
<dbReference type="InterPro" id="IPR016938">
    <property type="entry name" value="UPF0317"/>
</dbReference>
<dbReference type="EMBL" id="VHSH01000008">
    <property type="protein sequence ID" value="TQV76286.1"/>
    <property type="molecule type" value="Genomic_DNA"/>
</dbReference>
<dbReference type="AlphaFoldDB" id="A0A545TGH4"/>
<proteinExistence type="inferred from homology"/>
<dbReference type="HAMAP" id="MF_01830">
    <property type="entry name" value="Hydro_lyase"/>
    <property type="match status" value="1"/>
</dbReference>
<dbReference type="EC" id="4.2.1.-" evidence="3"/>
<evidence type="ECO:0000313" key="5">
    <source>
        <dbReference type="Proteomes" id="UP000315252"/>
    </source>
</evidence>
<evidence type="ECO:0000256" key="1">
    <source>
        <dbReference type="ARBA" id="ARBA00007896"/>
    </source>
</evidence>
<accession>A0A545TGH4</accession>